<dbReference type="AlphaFoldDB" id="A0A699YQX5"/>
<comment type="catalytic activity">
    <reaction evidence="6">
        <text>all-trans-zeaxanthin + 2 O2 = 4,9-dimethyldodeca-2,4,6,8,10-pentaenedial + 2 (3R)-hydroxy-beta-ionone</text>
        <dbReference type="Rhea" id="RHEA:26393"/>
        <dbReference type="ChEBI" id="CHEBI:15379"/>
        <dbReference type="ChEBI" id="CHEBI:27547"/>
        <dbReference type="ChEBI" id="CHEBI:53171"/>
        <dbReference type="ChEBI" id="CHEBI:53173"/>
        <dbReference type="EC" id="1.14.99.n4"/>
    </reaction>
</comment>
<dbReference type="InterPro" id="IPR004294">
    <property type="entry name" value="Carotenoid_Oase"/>
</dbReference>
<keyword evidence="9" id="KW-1185">Reference proteome</keyword>
<sequence length="419" mass="46594">MVHSVRVKGGRASYANSYIKTARLQQEKEAQKPMFLKMGDLHGTRGLLLVLLDKAKAVVGSILTGEGTGTANTSLVYHARRLLALHEGDLPYMLRVLCNGVVETVGRLTLKDGNAAYPGPFTAHPKLDPKTGEMFFFGYSFDAKPYFRAGMVAASGEVSRQWVIDVPYPVMAHDCGMTEKYAVLLHLPLCFDPKQLAMGDNLPVVFKPNKRARIGLLCRDMPGCGCDVENPNAKPAPVQWFELPAFFAFHTANAWEDEDGRVHLVLCTYPKFDFDFEKKHKCEVPDDLKPRLVHYVMDPASGTHASHQVSGVHCDFPMVNPAHACYTTRYAWGATWGLSGIAKAAYPLCLLPGAEDDGFLLVYVYDPTLDTSTMNVYDAKTMDPEPLARVRLPRRVPHGFHTLFMTEKQLQAQTPPRLH</sequence>
<keyword evidence="4 7" id="KW-0408">Iron</keyword>
<dbReference type="GO" id="GO:0046872">
    <property type="term" value="F:metal ion binding"/>
    <property type="evidence" value="ECO:0007669"/>
    <property type="project" value="UniProtKB-KW"/>
</dbReference>
<dbReference type="EMBL" id="BLLF01000291">
    <property type="protein sequence ID" value="GFH10158.1"/>
    <property type="molecule type" value="Genomic_DNA"/>
</dbReference>
<evidence type="ECO:0000256" key="6">
    <source>
        <dbReference type="ARBA" id="ARBA00048709"/>
    </source>
</evidence>
<gene>
    <name evidence="8" type="ORF">HaLaN_05424</name>
</gene>
<evidence type="ECO:0000313" key="8">
    <source>
        <dbReference type="EMBL" id="GFH10158.1"/>
    </source>
</evidence>
<organism evidence="8 9">
    <name type="scientific">Haematococcus lacustris</name>
    <name type="common">Green alga</name>
    <name type="synonym">Haematococcus pluvialis</name>
    <dbReference type="NCBI Taxonomy" id="44745"/>
    <lineage>
        <taxon>Eukaryota</taxon>
        <taxon>Viridiplantae</taxon>
        <taxon>Chlorophyta</taxon>
        <taxon>core chlorophytes</taxon>
        <taxon>Chlorophyceae</taxon>
        <taxon>CS clade</taxon>
        <taxon>Chlamydomonadales</taxon>
        <taxon>Haematococcaceae</taxon>
        <taxon>Haematococcus</taxon>
    </lineage>
</organism>
<protein>
    <recommendedName>
        <fullName evidence="5">carotenoid 9,10-dioxygenase</fullName>
        <ecNumber evidence="5">1.14.99.n4</ecNumber>
    </recommendedName>
</protein>
<comment type="cofactor">
    <cofactor evidence="7">
        <name>Fe(2+)</name>
        <dbReference type="ChEBI" id="CHEBI:29033"/>
    </cofactor>
    <text evidence="7">Binds 1 Fe(2+) ion per subunit.</text>
</comment>
<feature type="binding site" evidence="7">
    <location>
        <position position="401"/>
    </location>
    <ligand>
        <name>Fe cation</name>
        <dbReference type="ChEBI" id="CHEBI:24875"/>
        <note>catalytic</note>
    </ligand>
</feature>
<feature type="binding site" evidence="7">
    <location>
        <position position="250"/>
    </location>
    <ligand>
        <name>Fe cation</name>
        <dbReference type="ChEBI" id="CHEBI:24875"/>
        <note>catalytic</note>
    </ligand>
</feature>
<dbReference type="Pfam" id="PF03055">
    <property type="entry name" value="RPE65"/>
    <property type="match status" value="2"/>
</dbReference>
<evidence type="ECO:0000256" key="7">
    <source>
        <dbReference type="PIRSR" id="PIRSR604294-1"/>
    </source>
</evidence>
<comment type="similarity">
    <text evidence="1">Belongs to the carotenoid oxygenase family.</text>
</comment>
<keyword evidence="3" id="KW-0560">Oxidoreductase</keyword>
<evidence type="ECO:0000313" key="9">
    <source>
        <dbReference type="Proteomes" id="UP000485058"/>
    </source>
</evidence>
<evidence type="ECO:0000256" key="2">
    <source>
        <dbReference type="ARBA" id="ARBA00022723"/>
    </source>
</evidence>
<dbReference type="Proteomes" id="UP000485058">
    <property type="component" value="Unassembled WGS sequence"/>
</dbReference>
<dbReference type="GO" id="GO:0009570">
    <property type="term" value="C:chloroplast stroma"/>
    <property type="evidence" value="ECO:0007669"/>
    <property type="project" value="TreeGrafter"/>
</dbReference>
<comment type="caution">
    <text evidence="8">The sequence shown here is derived from an EMBL/GenBank/DDBJ whole genome shotgun (WGS) entry which is preliminary data.</text>
</comment>
<dbReference type="PANTHER" id="PTHR10543">
    <property type="entry name" value="BETA-CAROTENE DIOXYGENASE"/>
    <property type="match status" value="1"/>
</dbReference>
<dbReference type="GO" id="GO:0016121">
    <property type="term" value="P:carotene catabolic process"/>
    <property type="evidence" value="ECO:0007669"/>
    <property type="project" value="TreeGrafter"/>
</dbReference>
<evidence type="ECO:0000256" key="4">
    <source>
        <dbReference type="ARBA" id="ARBA00023004"/>
    </source>
</evidence>
<proteinExistence type="inferred from homology"/>
<name>A0A699YQX5_HAELA</name>
<evidence type="ECO:0000256" key="3">
    <source>
        <dbReference type="ARBA" id="ARBA00023002"/>
    </source>
</evidence>
<keyword evidence="2 7" id="KW-0479">Metal-binding</keyword>
<evidence type="ECO:0000256" key="5">
    <source>
        <dbReference type="ARBA" id="ARBA00039084"/>
    </source>
</evidence>
<feature type="binding site" evidence="7">
    <location>
        <position position="124"/>
    </location>
    <ligand>
        <name>Fe cation</name>
        <dbReference type="ChEBI" id="CHEBI:24875"/>
        <note>catalytic</note>
    </ligand>
</feature>
<dbReference type="EC" id="1.14.99.n4" evidence="5"/>
<dbReference type="SMR" id="A0A699YQX5"/>
<reference evidence="8 9" key="1">
    <citation type="submission" date="2020-02" db="EMBL/GenBank/DDBJ databases">
        <title>Draft genome sequence of Haematococcus lacustris strain NIES-144.</title>
        <authorList>
            <person name="Morimoto D."/>
            <person name="Nakagawa S."/>
            <person name="Yoshida T."/>
            <person name="Sawayama S."/>
        </authorList>
    </citation>
    <scope>NUCLEOTIDE SEQUENCE [LARGE SCALE GENOMIC DNA]</scope>
    <source>
        <strain evidence="8 9">NIES-144</strain>
    </source>
</reference>
<dbReference type="PANTHER" id="PTHR10543:SF89">
    <property type="entry name" value="CAROTENOID 9,10(9',10')-CLEAVAGE DIOXYGENASE 1"/>
    <property type="match status" value="1"/>
</dbReference>
<evidence type="ECO:0000256" key="1">
    <source>
        <dbReference type="ARBA" id="ARBA00006787"/>
    </source>
</evidence>
<dbReference type="GO" id="GO:0010436">
    <property type="term" value="F:carotenoid dioxygenase activity"/>
    <property type="evidence" value="ECO:0007669"/>
    <property type="project" value="TreeGrafter"/>
</dbReference>
<accession>A0A699YQX5</accession>
<feature type="binding site" evidence="7">
    <location>
        <position position="173"/>
    </location>
    <ligand>
        <name>Fe cation</name>
        <dbReference type="ChEBI" id="CHEBI:24875"/>
        <note>catalytic</note>
    </ligand>
</feature>